<dbReference type="SUPFAM" id="SSF54197">
    <property type="entry name" value="HIT-like"/>
    <property type="match status" value="1"/>
</dbReference>
<evidence type="ECO:0000313" key="3">
    <source>
        <dbReference type="EMBL" id="MFC4536957.1"/>
    </source>
</evidence>
<keyword evidence="3" id="KW-0808">Transferase</keyword>
<accession>A0ABV9CX43</accession>
<reference evidence="4" key="1">
    <citation type="journal article" date="2019" name="Int. J. Syst. Evol. Microbiol.">
        <title>The Global Catalogue of Microorganisms (GCM) 10K type strain sequencing project: providing services to taxonomists for standard genome sequencing and annotation.</title>
        <authorList>
            <consortium name="The Broad Institute Genomics Platform"/>
            <consortium name="The Broad Institute Genome Sequencing Center for Infectious Disease"/>
            <person name="Wu L."/>
            <person name="Ma J."/>
        </authorList>
    </citation>
    <scope>NUCLEOTIDE SEQUENCE [LARGE SCALE GENOMIC DNA]</scope>
    <source>
        <strain evidence="4">CGMCC 4.7132</strain>
    </source>
</reference>
<dbReference type="Pfam" id="PF01230">
    <property type="entry name" value="HIT"/>
    <property type="match status" value="1"/>
</dbReference>
<dbReference type="EMBL" id="JBHSFP010000065">
    <property type="protein sequence ID" value="MFC4536957.1"/>
    <property type="molecule type" value="Genomic_DNA"/>
</dbReference>
<dbReference type="GO" id="GO:0008168">
    <property type="term" value="F:methyltransferase activity"/>
    <property type="evidence" value="ECO:0007669"/>
    <property type="project" value="UniProtKB-KW"/>
</dbReference>
<organism evidence="3 4">
    <name type="scientific">Sphaerisporangium dianthi</name>
    <dbReference type="NCBI Taxonomy" id="1436120"/>
    <lineage>
        <taxon>Bacteria</taxon>
        <taxon>Bacillati</taxon>
        <taxon>Actinomycetota</taxon>
        <taxon>Actinomycetes</taxon>
        <taxon>Streptosporangiales</taxon>
        <taxon>Streptosporangiaceae</taxon>
        <taxon>Sphaerisporangium</taxon>
    </lineage>
</organism>
<dbReference type="InterPro" id="IPR036265">
    <property type="entry name" value="HIT-like_sf"/>
</dbReference>
<dbReference type="InterPro" id="IPR001310">
    <property type="entry name" value="Histidine_triad_HIT"/>
</dbReference>
<proteinExistence type="predicted"/>
<dbReference type="InterPro" id="IPR011146">
    <property type="entry name" value="HIT-like"/>
</dbReference>
<evidence type="ECO:0000313" key="4">
    <source>
        <dbReference type="Proteomes" id="UP001596004"/>
    </source>
</evidence>
<dbReference type="Gene3D" id="3.30.428.10">
    <property type="entry name" value="HIT-like"/>
    <property type="match status" value="1"/>
</dbReference>
<name>A0ABV9CX43_9ACTN</name>
<dbReference type="EC" id="2.1.1.-" evidence="3"/>
<feature type="short sequence motif" description="Histidine triad motif" evidence="1">
    <location>
        <begin position="112"/>
        <end position="116"/>
    </location>
</feature>
<sequence length="160" mass="17209">MTPPAAPQTAGAAAPPPAGDCLFCRIAKGELPAHLVLADEVAVAFLDARPVFKGHVLVIPRDHVETLADLPGEALGPYFARVQAVSLAVEKGLGAAGSFVAMNNRISQSVPHLHTHVVPRHKKDGLRGFFWPRVKYEDAIEAATYATRLREALEATHDHR</sequence>
<dbReference type="PANTHER" id="PTHR46648:SF1">
    <property type="entry name" value="ADENOSINE 5'-MONOPHOSPHORAMIDASE HNT1"/>
    <property type="match status" value="1"/>
</dbReference>
<feature type="domain" description="HIT" evidence="2">
    <location>
        <begin position="22"/>
        <end position="127"/>
    </location>
</feature>
<dbReference type="PRINTS" id="PR00332">
    <property type="entry name" value="HISTRIAD"/>
</dbReference>
<evidence type="ECO:0000259" key="2">
    <source>
        <dbReference type="PROSITE" id="PS51084"/>
    </source>
</evidence>
<dbReference type="Proteomes" id="UP001596004">
    <property type="component" value="Unassembled WGS sequence"/>
</dbReference>
<dbReference type="GO" id="GO:0032259">
    <property type="term" value="P:methylation"/>
    <property type="evidence" value="ECO:0007669"/>
    <property type="project" value="UniProtKB-KW"/>
</dbReference>
<keyword evidence="3" id="KW-0489">Methyltransferase</keyword>
<protein>
    <submittedName>
        <fullName evidence="3">HIT family protein</fullName>
        <ecNumber evidence="3">2.1.1.-</ecNumber>
    </submittedName>
</protein>
<dbReference type="PANTHER" id="PTHR46648">
    <property type="entry name" value="HIT FAMILY PROTEIN 1"/>
    <property type="match status" value="1"/>
</dbReference>
<dbReference type="RefSeq" id="WP_380852390.1">
    <property type="nucleotide sequence ID" value="NZ_JBHSFP010000065.1"/>
</dbReference>
<keyword evidence="4" id="KW-1185">Reference proteome</keyword>
<comment type="caution">
    <text evidence="3">The sequence shown here is derived from an EMBL/GenBank/DDBJ whole genome shotgun (WGS) entry which is preliminary data.</text>
</comment>
<gene>
    <name evidence="3" type="ORF">ACFO60_39820</name>
</gene>
<evidence type="ECO:0000256" key="1">
    <source>
        <dbReference type="PROSITE-ProRule" id="PRU00464"/>
    </source>
</evidence>
<dbReference type="PROSITE" id="PS51084">
    <property type="entry name" value="HIT_2"/>
    <property type="match status" value="1"/>
</dbReference>